<dbReference type="RefSeq" id="WP_041899453.1">
    <property type="nucleotide sequence ID" value="NZ_CP010086.2"/>
</dbReference>
<dbReference type="EMBL" id="CP010086">
    <property type="protein sequence ID" value="AJH01324.1"/>
    <property type="molecule type" value="Genomic_DNA"/>
</dbReference>
<proteinExistence type="predicted"/>
<dbReference type="KEGG" id="cbei:LF65_04795"/>
<name>A0A0B5QWH1_CLOBE</name>
<evidence type="ECO:0000313" key="1">
    <source>
        <dbReference type="EMBL" id="AJH01324.1"/>
    </source>
</evidence>
<gene>
    <name evidence="1" type="ORF">LF65_04795</name>
</gene>
<dbReference type="OrthoDB" id="1798834at2"/>
<organism evidence="1 2">
    <name type="scientific">Clostridium beijerinckii</name>
    <name type="common">Clostridium MP</name>
    <dbReference type="NCBI Taxonomy" id="1520"/>
    <lineage>
        <taxon>Bacteria</taxon>
        <taxon>Bacillati</taxon>
        <taxon>Bacillota</taxon>
        <taxon>Clostridia</taxon>
        <taxon>Eubacteriales</taxon>
        <taxon>Clostridiaceae</taxon>
        <taxon>Clostridium</taxon>
    </lineage>
</organism>
<protein>
    <submittedName>
        <fullName evidence="1">Uncharacterized protein</fullName>
    </submittedName>
</protein>
<reference evidence="2" key="1">
    <citation type="submission" date="2014-12" db="EMBL/GenBank/DDBJ databases">
        <title>Genome sequence of Clostridium beijerinckii strain 59B.</title>
        <authorList>
            <person name="Little G.T."/>
            <person name="Minton N.P."/>
        </authorList>
    </citation>
    <scope>NUCLEOTIDE SEQUENCE [LARGE SCALE GENOMIC DNA]</scope>
    <source>
        <strain evidence="2">59B</strain>
    </source>
</reference>
<evidence type="ECO:0000313" key="2">
    <source>
        <dbReference type="Proteomes" id="UP000031866"/>
    </source>
</evidence>
<dbReference type="Proteomes" id="UP000031866">
    <property type="component" value="Chromosome"/>
</dbReference>
<dbReference type="AlphaFoldDB" id="A0A0B5QWH1"/>
<accession>A0A0B5QWH1</accession>
<sequence>MDEREELKKELEKELQWIKYRQRILNIIDQKLLQMRLLTEKAKQGNLTIGEMEAINVRLNDLATQVRALDSESRKNEGGKILE</sequence>
<dbReference type="STRING" id="1520.LF65_04795"/>